<keyword evidence="4" id="KW-1185">Reference proteome</keyword>
<dbReference type="PANTHER" id="PTHR35340">
    <property type="entry name" value="PQQ ENZYME REPEAT PROTEIN-RELATED"/>
    <property type="match status" value="1"/>
</dbReference>
<feature type="chain" id="PRO_5008267250" description="Arylsulfotransferase" evidence="2">
    <location>
        <begin position="23"/>
        <end position="636"/>
    </location>
</feature>
<feature type="signal peptide" evidence="2">
    <location>
        <begin position="1"/>
        <end position="22"/>
    </location>
</feature>
<accession>A0A194W9B5</accession>
<dbReference type="InterPro" id="IPR039535">
    <property type="entry name" value="ASST-like"/>
</dbReference>
<dbReference type="PANTHER" id="PTHR35340:SF5">
    <property type="entry name" value="ASST-DOMAIN-CONTAINING PROTEIN"/>
    <property type="match status" value="1"/>
</dbReference>
<dbReference type="OrthoDB" id="5427350at2759"/>
<sequence length="636" mass="70934">MILSPIWVSLAAAVLLSQPACGDFISTDYDDYNDGKLGHRPDLHFRSSEEYSPVLQVNVWNESAISKTGSHIFLRHDGNESSALSSPLVLDARDLSAVFMNRSFNNVFGTRVQENFGRKYLTFWEGNKGDGVGDGYGLVYDDTYRLVHNISIQHVGIHSDLHEFALTGHGTALVTGVDKVVANTSSWEKWNGVPEYRVLDALFQEIDLETSKVLFSWRALEHIDPMNSHERLSKDWDIYHMNSVQKTQSGNYLVSMRHLHSIFLIDGKTGDIIWTLGGKLNDFIELDPAEGADPVAPLLSMGWQHHAMFLPGTNDTEMTLFDNHVKFTAHGICKSDCSRGLRIAIDDKASPPTVQLLREYQHPSRLQAQSQGSVQALSAESGVADNLFIGWGRCPSFTEHTPDGEAVMDVQFSPWHSTSIPDALDNYRAYKMDWVATPWWDPAIALRNTSEGDLAVYVSWNGATEVREWVVRGGEHKGDDDILAVSMRTGFETRMTVEVDGLRWLWAEALDKEGSVLRSTEVLDLSQGGMFLISEAEESDDGEGFDLISPPRIRSTGWAASTWAWLVGGLIGLALMIVAGIYIWKRRGYDRLEDDDPDSDSDTDVSSVFGMDNFSLDLGPEAWQDYNTAPRLATED</sequence>
<evidence type="ECO:0000256" key="2">
    <source>
        <dbReference type="SAM" id="SignalP"/>
    </source>
</evidence>
<evidence type="ECO:0000256" key="1">
    <source>
        <dbReference type="SAM" id="Phobius"/>
    </source>
</evidence>
<feature type="transmembrane region" description="Helical" evidence="1">
    <location>
        <begin position="563"/>
        <end position="584"/>
    </location>
</feature>
<keyword evidence="2" id="KW-0732">Signal</keyword>
<dbReference type="EMBL" id="CM003106">
    <property type="protein sequence ID" value="KUI72665.1"/>
    <property type="molecule type" value="Genomic_DNA"/>
</dbReference>
<keyword evidence="1" id="KW-0472">Membrane</keyword>
<dbReference type="InterPro" id="IPR053143">
    <property type="entry name" value="Arylsulfate_ST"/>
</dbReference>
<proteinExistence type="predicted"/>
<keyword evidence="1" id="KW-0812">Transmembrane</keyword>
<dbReference type="Proteomes" id="UP000078559">
    <property type="component" value="Chromosome 9"/>
</dbReference>
<keyword evidence="1" id="KW-1133">Transmembrane helix</keyword>
<dbReference type="AlphaFoldDB" id="A0A194W9B5"/>
<protein>
    <recommendedName>
        <fullName evidence="5">Arylsulfotransferase</fullName>
    </recommendedName>
</protein>
<gene>
    <name evidence="3" type="ORF">VM1G_08529</name>
</gene>
<evidence type="ECO:0000313" key="3">
    <source>
        <dbReference type="EMBL" id="KUI72665.1"/>
    </source>
</evidence>
<evidence type="ECO:0000313" key="4">
    <source>
        <dbReference type="Proteomes" id="UP000078559"/>
    </source>
</evidence>
<evidence type="ECO:0008006" key="5">
    <source>
        <dbReference type="Google" id="ProtNLM"/>
    </source>
</evidence>
<reference evidence="3" key="1">
    <citation type="submission" date="2014-12" db="EMBL/GenBank/DDBJ databases">
        <title>Genome Sequence of Valsa Canker Pathogens Uncovers a Specific Adaption of Colonization on Woody Bark.</title>
        <authorList>
            <person name="Yin Z."/>
            <person name="Liu H."/>
            <person name="Gao X."/>
            <person name="Li Z."/>
            <person name="Song N."/>
            <person name="Ke X."/>
            <person name="Dai Q."/>
            <person name="Wu Y."/>
            <person name="Sun Y."/>
            <person name="Xu J.-R."/>
            <person name="Kang Z.K."/>
            <person name="Wang L."/>
            <person name="Huang L."/>
        </authorList>
    </citation>
    <scope>NUCLEOTIDE SEQUENCE [LARGE SCALE GENOMIC DNA]</scope>
    <source>
        <strain evidence="3">03-8</strain>
    </source>
</reference>
<dbReference type="Pfam" id="PF14269">
    <property type="entry name" value="Arylsulfotran_2"/>
    <property type="match status" value="1"/>
</dbReference>
<organism evidence="3 4">
    <name type="scientific">Cytospora mali</name>
    <name type="common">Apple Valsa canker fungus</name>
    <name type="synonym">Valsa mali</name>
    <dbReference type="NCBI Taxonomy" id="578113"/>
    <lineage>
        <taxon>Eukaryota</taxon>
        <taxon>Fungi</taxon>
        <taxon>Dikarya</taxon>
        <taxon>Ascomycota</taxon>
        <taxon>Pezizomycotina</taxon>
        <taxon>Sordariomycetes</taxon>
        <taxon>Sordariomycetidae</taxon>
        <taxon>Diaporthales</taxon>
        <taxon>Cytosporaceae</taxon>
        <taxon>Cytospora</taxon>
    </lineage>
</organism>
<name>A0A194W9B5_CYTMA</name>